<dbReference type="Proteomes" id="UP000500767">
    <property type="component" value="Chromosome"/>
</dbReference>
<proteinExistence type="predicted"/>
<dbReference type="EMBL" id="CP053708">
    <property type="protein sequence ID" value="QKE90453.1"/>
    <property type="molecule type" value="Genomic_DNA"/>
</dbReference>
<sequence length="427" mass="40763">MDRQIIYVGAVPLDTDQLLQSRNTMVALGFLAKMTIGDGAAYADGFGCTPVGGLAVSIGPGSLSFPTVIDAGAYGALPPDGDPLLKIGVNTAPVIVSLPGTGDFVISASVVETQAGSAAIVYVDAADPTRTLIGVQGNGQAQGTVVQQRVAMIATSPASIPAGSSPLWHVSIPASATTVTAGMIALAAGAPFVPVKLPQAAPIVSPAFLANPTAPTAPPGDASVTLATTAFVGAATRRNRTAWGTPGAYSWTCPAGISIVLVRAWAAGGTGGDAGAGSPGGGGGGGNYIEVLIDVAAGSTYAIQIAGGTSGATSTSFSDRMIIGGGGNGQAGRSGQAGTGGTAGVPISNNINSVASIGVGAGQGGYQIGNVAIGGAGGASFGVQGAVPNTGDGAGNAGNWPGGGGSGGTTGSGGVGADGFMIIEWNG</sequence>
<accession>A0A6M8HPQ8</accession>
<dbReference type="RefSeq" id="WP_171835402.1">
    <property type="nucleotide sequence ID" value="NZ_CP053708.1"/>
</dbReference>
<dbReference type="KEGG" id="lck:HN018_10770"/>
<dbReference type="AlphaFoldDB" id="A0A6M8HPQ8"/>
<reference evidence="2 3" key="1">
    <citation type="journal article" date="2014" name="World J. Microbiol. Biotechnol.">
        <title>Biodiversity and physiological characteristics of Antarctic and Arctic lichens-associated bacteria.</title>
        <authorList>
            <person name="Lee Y.M."/>
            <person name="Kim E.H."/>
            <person name="Lee H.K."/>
            <person name="Hong S.G."/>
        </authorList>
    </citation>
    <scope>NUCLEOTIDE SEQUENCE [LARGE SCALE GENOMIC DNA]</scope>
    <source>
        <strain evidence="2 3">PAMC 26569</strain>
    </source>
</reference>
<protein>
    <submittedName>
        <fullName evidence="2">Uncharacterized protein</fullName>
    </submittedName>
</protein>
<gene>
    <name evidence="2" type="ORF">HN018_10770</name>
</gene>
<feature type="region of interest" description="Disordered" evidence="1">
    <location>
        <begin position="394"/>
        <end position="415"/>
    </location>
</feature>
<evidence type="ECO:0000313" key="3">
    <source>
        <dbReference type="Proteomes" id="UP000500767"/>
    </source>
</evidence>
<evidence type="ECO:0000256" key="1">
    <source>
        <dbReference type="SAM" id="MobiDB-lite"/>
    </source>
</evidence>
<organism evidence="2 3">
    <name type="scientific">Lichenicola cladoniae</name>
    <dbReference type="NCBI Taxonomy" id="1484109"/>
    <lineage>
        <taxon>Bacteria</taxon>
        <taxon>Pseudomonadati</taxon>
        <taxon>Pseudomonadota</taxon>
        <taxon>Alphaproteobacteria</taxon>
        <taxon>Acetobacterales</taxon>
        <taxon>Acetobacteraceae</taxon>
        <taxon>Lichenicola</taxon>
    </lineage>
</organism>
<evidence type="ECO:0000313" key="2">
    <source>
        <dbReference type="EMBL" id="QKE90453.1"/>
    </source>
</evidence>
<name>A0A6M8HPQ8_9PROT</name>
<keyword evidence="3" id="KW-1185">Reference proteome</keyword>